<comment type="similarity">
    <text evidence="1">In the C-terminal section; belongs to the class-I pyridoxal-phosphate-dependent aminotransferase family.</text>
</comment>
<keyword evidence="7" id="KW-0808">Transferase</keyword>
<comment type="caution">
    <text evidence="7">The sequence shown here is derived from an EMBL/GenBank/DDBJ whole genome shotgun (WGS) entry which is preliminary data.</text>
</comment>
<dbReference type="RefSeq" id="WP_146437567.1">
    <property type="nucleotide sequence ID" value="NZ_VIGV01000013.1"/>
</dbReference>
<dbReference type="InterPro" id="IPR015424">
    <property type="entry name" value="PyrdxlP-dep_Trfase"/>
</dbReference>
<evidence type="ECO:0000256" key="4">
    <source>
        <dbReference type="ARBA" id="ARBA00023125"/>
    </source>
</evidence>
<evidence type="ECO:0000259" key="6">
    <source>
        <dbReference type="PROSITE" id="PS50949"/>
    </source>
</evidence>
<keyword evidence="2" id="KW-0663">Pyridoxal phosphate</keyword>
<dbReference type="GO" id="GO:0003677">
    <property type="term" value="F:DNA binding"/>
    <property type="evidence" value="ECO:0007669"/>
    <property type="project" value="UniProtKB-KW"/>
</dbReference>
<keyword evidence="8" id="KW-1185">Reference proteome</keyword>
<dbReference type="OrthoDB" id="4336542at2"/>
<dbReference type="InterPro" id="IPR004839">
    <property type="entry name" value="Aminotransferase_I/II_large"/>
</dbReference>
<evidence type="ECO:0000256" key="2">
    <source>
        <dbReference type="ARBA" id="ARBA00022898"/>
    </source>
</evidence>
<dbReference type="GO" id="GO:0008483">
    <property type="term" value="F:transaminase activity"/>
    <property type="evidence" value="ECO:0007669"/>
    <property type="project" value="UniProtKB-KW"/>
</dbReference>
<proteinExistence type="inferred from homology"/>
<dbReference type="GO" id="GO:0003700">
    <property type="term" value="F:DNA-binding transcription factor activity"/>
    <property type="evidence" value="ECO:0007669"/>
    <property type="project" value="InterPro"/>
</dbReference>
<sequence length="462" mass="49523">MDESALDQIRDTPTLRIDDPSPAGIAGAIARMINAGELLPGDRLPTVRALSRQLSVSPATVSHGWQALARSGLVVSRGRSGTFVADGAARRPAAATRTATMAGPGSDVRWDLSLGAPDPLLLPEIAQSLSAVARRAETTNYHEHPVVPELGALLSDTWPTSSEALTIVDGALDAVVRALDAVTRYGDRVIVENPTFPQFLDLLEVNGLHALPVRLDEEGIRPDDFARALEQGPSAAIIQPRAQNPTGRSMSRSRAEELVGLLRGDSRCMVIEDDHSGSVVSAGDLSLGQWMPERVLHIRSFSKSHGPDLRIAAMSGPAAVINRVVSRRALGPGWTPRILQRLLYDLLSDSTAERTVARAREEYARRRDALVPALAGIDAAVATAEGLNLWIPVDDERRALIHLAAEGIRVAPGAPFVVGTPETEHIRVTIAPLDTDFVDVGRAVATAAAPLRRDEFYALREL</sequence>
<evidence type="ECO:0000256" key="1">
    <source>
        <dbReference type="ARBA" id="ARBA00005384"/>
    </source>
</evidence>
<dbReference type="PANTHER" id="PTHR46577">
    <property type="entry name" value="HTH-TYPE TRANSCRIPTIONAL REGULATORY PROTEIN GABR"/>
    <property type="match status" value="1"/>
</dbReference>
<reference evidence="7 8" key="1">
    <citation type="submission" date="2019-08" db="EMBL/GenBank/DDBJ databases">
        <title>Tsukamurella conjunctivitidis sp. nov., Tsukamurella assacharolytica sp. nov. and Tsukamurella sputae sp. nov. isolated from patients with conjunctivitis, bacteraemia (lymphoma) and respiratory infection (sputum) in Hong Kong.</title>
        <authorList>
            <person name="Fok K.M.N."/>
            <person name="Fong J.Y.H."/>
        </authorList>
    </citation>
    <scope>NUCLEOTIDE SEQUENCE [LARGE SCALE GENOMIC DNA]</scope>
    <source>
        <strain evidence="7 8">HKU70</strain>
    </source>
</reference>
<evidence type="ECO:0000313" key="7">
    <source>
        <dbReference type="EMBL" id="TWS21999.1"/>
    </source>
</evidence>
<dbReference type="AlphaFoldDB" id="A0A5C5RFY2"/>
<dbReference type="Gene3D" id="1.10.10.10">
    <property type="entry name" value="Winged helix-like DNA-binding domain superfamily/Winged helix DNA-binding domain"/>
    <property type="match status" value="1"/>
</dbReference>
<dbReference type="EMBL" id="VIGV01000013">
    <property type="protein sequence ID" value="TWS21999.1"/>
    <property type="molecule type" value="Genomic_DNA"/>
</dbReference>
<dbReference type="SUPFAM" id="SSF53383">
    <property type="entry name" value="PLP-dependent transferases"/>
    <property type="match status" value="1"/>
</dbReference>
<dbReference type="Proteomes" id="UP000319792">
    <property type="component" value="Unassembled WGS sequence"/>
</dbReference>
<dbReference type="PANTHER" id="PTHR46577:SF1">
    <property type="entry name" value="HTH-TYPE TRANSCRIPTIONAL REGULATORY PROTEIN GABR"/>
    <property type="match status" value="1"/>
</dbReference>
<dbReference type="SMART" id="SM00345">
    <property type="entry name" value="HTH_GNTR"/>
    <property type="match status" value="1"/>
</dbReference>
<evidence type="ECO:0000256" key="3">
    <source>
        <dbReference type="ARBA" id="ARBA00023015"/>
    </source>
</evidence>
<dbReference type="PROSITE" id="PS50949">
    <property type="entry name" value="HTH_GNTR"/>
    <property type="match status" value="1"/>
</dbReference>
<dbReference type="GO" id="GO:0030170">
    <property type="term" value="F:pyridoxal phosphate binding"/>
    <property type="evidence" value="ECO:0007669"/>
    <property type="project" value="InterPro"/>
</dbReference>
<dbReference type="SUPFAM" id="SSF46785">
    <property type="entry name" value="Winged helix' DNA-binding domain"/>
    <property type="match status" value="1"/>
</dbReference>
<organism evidence="7 8">
    <name type="scientific">Tsukamurella sputi</name>
    <dbReference type="NCBI Taxonomy" id="2591848"/>
    <lineage>
        <taxon>Bacteria</taxon>
        <taxon>Bacillati</taxon>
        <taxon>Actinomycetota</taxon>
        <taxon>Actinomycetes</taxon>
        <taxon>Mycobacteriales</taxon>
        <taxon>Tsukamurellaceae</taxon>
        <taxon>Tsukamurella</taxon>
    </lineage>
</organism>
<dbReference type="InterPro" id="IPR036390">
    <property type="entry name" value="WH_DNA-bd_sf"/>
</dbReference>
<keyword evidence="3" id="KW-0805">Transcription regulation</keyword>
<dbReference type="InterPro" id="IPR015421">
    <property type="entry name" value="PyrdxlP-dep_Trfase_major"/>
</dbReference>
<dbReference type="Gene3D" id="3.40.640.10">
    <property type="entry name" value="Type I PLP-dependent aspartate aminotransferase-like (Major domain)"/>
    <property type="match status" value="1"/>
</dbReference>
<name>A0A5C5RFY2_9ACTN</name>
<protein>
    <submittedName>
        <fullName evidence="7">Aminotransferase class I/II-fold pyridoxal phosphate-dependent enzyme</fullName>
    </submittedName>
</protein>
<dbReference type="InterPro" id="IPR036388">
    <property type="entry name" value="WH-like_DNA-bd_sf"/>
</dbReference>
<dbReference type="InterPro" id="IPR000524">
    <property type="entry name" value="Tscrpt_reg_HTH_GntR"/>
</dbReference>
<dbReference type="InterPro" id="IPR051446">
    <property type="entry name" value="HTH_trans_reg/aminotransferase"/>
</dbReference>
<dbReference type="Pfam" id="PF00155">
    <property type="entry name" value="Aminotran_1_2"/>
    <property type="match status" value="1"/>
</dbReference>
<dbReference type="CDD" id="cd00609">
    <property type="entry name" value="AAT_like"/>
    <property type="match status" value="1"/>
</dbReference>
<accession>A0A5C5RFY2</accession>
<keyword evidence="4" id="KW-0238">DNA-binding</keyword>
<dbReference type="CDD" id="cd07377">
    <property type="entry name" value="WHTH_GntR"/>
    <property type="match status" value="1"/>
</dbReference>
<gene>
    <name evidence="7" type="ORF">FK268_21850</name>
</gene>
<keyword evidence="5" id="KW-0804">Transcription</keyword>
<evidence type="ECO:0000313" key="8">
    <source>
        <dbReference type="Proteomes" id="UP000319792"/>
    </source>
</evidence>
<feature type="domain" description="HTH gntR-type" evidence="6">
    <location>
        <begin position="19"/>
        <end position="87"/>
    </location>
</feature>
<evidence type="ECO:0000256" key="5">
    <source>
        <dbReference type="ARBA" id="ARBA00023163"/>
    </source>
</evidence>
<keyword evidence="7" id="KW-0032">Aminotransferase</keyword>
<dbReference type="Pfam" id="PF00392">
    <property type="entry name" value="GntR"/>
    <property type="match status" value="1"/>
</dbReference>